<keyword evidence="1" id="KW-0472">Membrane</keyword>
<evidence type="ECO:0000259" key="2">
    <source>
        <dbReference type="Pfam" id="PF01471"/>
    </source>
</evidence>
<dbReference type="InterPro" id="IPR036365">
    <property type="entry name" value="PGBD-like_sf"/>
</dbReference>
<keyword evidence="1" id="KW-1133">Transmembrane helix</keyword>
<evidence type="ECO:0000313" key="4">
    <source>
        <dbReference type="Proteomes" id="UP000615026"/>
    </source>
</evidence>
<protein>
    <submittedName>
        <fullName evidence="3">Peptidoglycan-binding protein</fullName>
    </submittedName>
</protein>
<dbReference type="AlphaFoldDB" id="A0A929FD06"/>
<dbReference type="SUPFAM" id="SSF47090">
    <property type="entry name" value="PGBD-like"/>
    <property type="match status" value="1"/>
</dbReference>
<name>A0A929FD06_LEPEC</name>
<evidence type="ECO:0000313" key="3">
    <source>
        <dbReference type="EMBL" id="MBE9070133.1"/>
    </source>
</evidence>
<comment type="caution">
    <text evidence="3">The sequence shown here is derived from an EMBL/GenBank/DDBJ whole genome shotgun (WGS) entry which is preliminary data.</text>
</comment>
<keyword evidence="4" id="KW-1185">Reference proteome</keyword>
<sequence length="157" mass="17866">MLNRPFLYKGKKGKLVKVAQKALNRRKYYVDGEKLLVDGYYWQRTMAAVQRFQTANDRKPTGKLNLEDFELLIGPIEVELKQPQDSFPNHLPKDTSSSPGSQIWAARILRGLPLTVGLLLLSGVIVVFTTRGYETQLFFKNWGLHLSPPPDTYGEKS</sequence>
<dbReference type="EMBL" id="JADEXP010000378">
    <property type="protein sequence ID" value="MBE9070133.1"/>
    <property type="molecule type" value="Genomic_DNA"/>
</dbReference>
<feature type="domain" description="Peptidoglycan binding-like" evidence="2">
    <location>
        <begin position="13"/>
        <end position="66"/>
    </location>
</feature>
<feature type="transmembrane region" description="Helical" evidence="1">
    <location>
        <begin position="112"/>
        <end position="133"/>
    </location>
</feature>
<dbReference type="Proteomes" id="UP000615026">
    <property type="component" value="Unassembled WGS sequence"/>
</dbReference>
<accession>A0A929FD06</accession>
<dbReference type="InterPro" id="IPR036366">
    <property type="entry name" value="PGBDSf"/>
</dbReference>
<proteinExistence type="predicted"/>
<dbReference type="Gene3D" id="1.10.101.10">
    <property type="entry name" value="PGBD-like superfamily/PGBD"/>
    <property type="match status" value="1"/>
</dbReference>
<evidence type="ECO:0000256" key="1">
    <source>
        <dbReference type="SAM" id="Phobius"/>
    </source>
</evidence>
<organism evidence="3 4">
    <name type="scientific">Leptolyngbya cf. ectocarpi LEGE 11479</name>
    <dbReference type="NCBI Taxonomy" id="1828722"/>
    <lineage>
        <taxon>Bacteria</taxon>
        <taxon>Bacillati</taxon>
        <taxon>Cyanobacteriota</taxon>
        <taxon>Cyanophyceae</taxon>
        <taxon>Leptolyngbyales</taxon>
        <taxon>Leptolyngbyaceae</taxon>
        <taxon>Leptolyngbya group</taxon>
        <taxon>Leptolyngbya</taxon>
    </lineage>
</organism>
<dbReference type="InterPro" id="IPR002477">
    <property type="entry name" value="Peptidoglycan-bd-like"/>
</dbReference>
<keyword evidence="1" id="KW-0812">Transmembrane</keyword>
<dbReference type="Pfam" id="PF01471">
    <property type="entry name" value="PG_binding_1"/>
    <property type="match status" value="1"/>
</dbReference>
<reference evidence="3" key="1">
    <citation type="submission" date="2020-10" db="EMBL/GenBank/DDBJ databases">
        <authorList>
            <person name="Castelo-Branco R."/>
            <person name="Eusebio N."/>
            <person name="Adriana R."/>
            <person name="Vieira A."/>
            <person name="Brugerolle De Fraissinette N."/>
            <person name="Rezende De Castro R."/>
            <person name="Schneider M.P."/>
            <person name="Vasconcelos V."/>
            <person name="Leao P.N."/>
        </authorList>
    </citation>
    <scope>NUCLEOTIDE SEQUENCE</scope>
    <source>
        <strain evidence="3">LEGE 11479</strain>
    </source>
</reference>
<gene>
    <name evidence="3" type="ORF">IQ260_26175</name>
</gene>